<dbReference type="PANTHER" id="PTHR43584">
    <property type="entry name" value="NUCLEOTIDYL TRANSFERASE"/>
    <property type="match status" value="1"/>
</dbReference>
<proteinExistence type="predicted"/>
<evidence type="ECO:0000256" key="3">
    <source>
        <dbReference type="ARBA" id="ARBA00022695"/>
    </source>
</evidence>
<dbReference type="EC" id="2.7.7.23" evidence="1"/>
<sequence length="243" mass="27558">MNSLTVTILAGGEGKRMQSSLPKVLHLFKGKPMLVRIVETVRQLEPTKIIIVTGKFHDIIQACLLKYIRINDITFVQQPEPKGTGHAILCCLPDYKDAEKVLIVNGDMPLMNYETLKKIVEQDSDISVLTANFENPTGYGRAIINKRGDLLQIIEEKDCSDSEKSITLINTGIYCIHSIYLNEFIPKIDNENAQQEYYLTDIIKLLKNRFIPVKTIQLEKNENIYVSGVNTKNELTQLEECSL</sequence>
<name>A0A6C0B8F5_9ZZZZ</name>
<organism evidence="6">
    <name type="scientific">viral metagenome</name>
    <dbReference type="NCBI Taxonomy" id="1070528"/>
    <lineage>
        <taxon>unclassified sequences</taxon>
        <taxon>metagenomes</taxon>
        <taxon>organismal metagenomes</taxon>
    </lineage>
</organism>
<dbReference type="EMBL" id="MN739088">
    <property type="protein sequence ID" value="QHS87788.1"/>
    <property type="molecule type" value="Genomic_DNA"/>
</dbReference>
<dbReference type="InterPro" id="IPR050065">
    <property type="entry name" value="GlmU-like"/>
</dbReference>
<dbReference type="InterPro" id="IPR029044">
    <property type="entry name" value="Nucleotide-diphossugar_trans"/>
</dbReference>
<dbReference type="InterPro" id="IPR025877">
    <property type="entry name" value="MobA-like_NTP_Trfase"/>
</dbReference>
<evidence type="ECO:0000256" key="4">
    <source>
        <dbReference type="ARBA" id="ARBA00048493"/>
    </source>
</evidence>
<dbReference type="PANTHER" id="PTHR43584:SF3">
    <property type="entry name" value="BIFUNCTIONAL PROTEIN GLMU"/>
    <property type="match status" value="1"/>
</dbReference>
<reference evidence="6" key="1">
    <citation type="journal article" date="2020" name="Nature">
        <title>Giant virus diversity and host interactions through global metagenomics.</title>
        <authorList>
            <person name="Schulz F."/>
            <person name="Roux S."/>
            <person name="Paez-Espino D."/>
            <person name="Jungbluth S."/>
            <person name="Walsh D.A."/>
            <person name="Denef V.J."/>
            <person name="McMahon K.D."/>
            <person name="Konstantinidis K.T."/>
            <person name="Eloe-Fadrosh E.A."/>
            <person name="Kyrpides N.C."/>
            <person name="Woyke T."/>
        </authorList>
    </citation>
    <scope>NUCLEOTIDE SEQUENCE</scope>
    <source>
        <strain evidence="6">GVMAG-M-3300010158-13</strain>
    </source>
</reference>
<evidence type="ECO:0000256" key="1">
    <source>
        <dbReference type="ARBA" id="ARBA00012457"/>
    </source>
</evidence>
<evidence type="ECO:0000256" key="2">
    <source>
        <dbReference type="ARBA" id="ARBA00022679"/>
    </source>
</evidence>
<comment type="catalytic activity">
    <reaction evidence="4">
        <text>N-acetyl-alpha-D-glucosamine 1-phosphate + UTP + H(+) = UDP-N-acetyl-alpha-D-glucosamine + diphosphate</text>
        <dbReference type="Rhea" id="RHEA:13509"/>
        <dbReference type="ChEBI" id="CHEBI:15378"/>
        <dbReference type="ChEBI" id="CHEBI:33019"/>
        <dbReference type="ChEBI" id="CHEBI:46398"/>
        <dbReference type="ChEBI" id="CHEBI:57705"/>
        <dbReference type="ChEBI" id="CHEBI:57776"/>
        <dbReference type="EC" id="2.7.7.23"/>
    </reaction>
</comment>
<protein>
    <recommendedName>
        <fullName evidence="1">UDP-N-acetylglucosamine diphosphorylase</fullName>
        <ecNumber evidence="1">2.7.7.23</ecNumber>
    </recommendedName>
</protein>
<dbReference type="SUPFAM" id="SSF53448">
    <property type="entry name" value="Nucleotide-diphospho-sugar transferases"/>
    <property type="match status" value="1"/>
</dbReference>
<dbReference type="Pfam" id="PF12804">
    <property type="entry name" value="NTP_transf_3"/>
    <property type="match status" value="1"/>
</dbReference>
<dbReference type="AlphaFoldDB" id="A0A6C0B8F5"/>
<keyword evidence="2" id="KW-0808">Transferase</keyword>
<dbReference type="CDD" id="cd02540">
    <property type="entry name" value="GT2_GlmU_N_bac"/>
    <property type="match status" value="1"/>
</dbReference>
<evidence type="ECO:0000313" key="6">
    <source>
        <dbReference type="EMBL" id="QHS87788.1"/>
    </source>
</evidence>
<dbReference type="GO" id="GO:0003977">
    <property type="term" value="F:UDP-N-acetylglucosamine diphosphorylase activity"/>
    <property type="evidence" value="ECO:0007669"/>
    <property type="project" value="UniProtKB-EC"/>
</dbReference>
<keyword evidence="3" id="KW-0548">Nucleotidyltransferase</keyword>
<accession>A0A6C0B8F5</accession>
<evidence type="ECO:0000259" key="5">
    <source>
        <dbReference type="Pfam" id="PF12804"/>
    </source>
</evidence>
<dbReference type="Gene3D" id="3.90.550.10">
    <property type="entry name" value="Spore Coat Polysaccharide Biosynthesis Protein SpsA, Chain A"/>
    <property type="match status" value="1"/>
</dbReference>
<feature type="domain" description="MobA-like NTP transferase" evidence="5">
    <location>
        <begin position="7"/>
        <end position="145"/>
    </location>
</feature>